<accession>A0A0U5GT07</accession>
<feature type="domain" description="HTH lysR-type" evidence="5">
    <location>
        <begin position="1"/>
        <end position="60"/>
    </location>
</feature>
<dbReference type="GO" id="GO:0003700">
    <property type="term" value="F:DNA-binding transcription factor activity"/>
    <property type="evidence" value="ECO:0007669"/>
    <property type="project" value="InterPro"/>
</dbReference>
<evidence type="ECO:0000259" key="5">
    <source>
        <dbReference type="PROSITE" id="PS50931"/>
    </source>
</evidence>
<dbReference type="InterPro" id="IPR036390">
    <property type="entry name" value="WH_DNA-bd_sf"/>
</dbReference>
<dbReference type="RefSeq" id="WP_067436359.1">
    <property type="nucleotide sequence ID" value="NZ_CP072599.1"/>
</dbReference>
<dbReference type="PANTHER" id="PTHR30537">
    <property type="entry name" value="HTH-TYPE TRANSCRIPTIONAL REGULATOR"/>
    <property type="match status" value="1"/>
</dbReference>
<dbReference type="InterPro" id="IPR000847">
    <property type="entry name" value="LysR_HTH_N"/>
</dbReference>
<keyword evidence="4" id="KW-0804">Transcription</keyword>
<dbReference type="InterPro" id="IPR036388">
    <property type="entry name" value="WH-like_DNA-bd_sf"/>
</dbReference>
<dbReference type="AlphaFoldDB" id="A0A0U5GT07"/>
<sequence>MNNKLTAIRTFLLVTETGSFSAAARQTGMKQSAVSQQIASLEDELGVVLLHRTTRAMALTAQGEHYRREMQPLLAAMEEVENQLKPEEQQWQGKVHLQLPSGVGQLFLAPLLALQKATPGLNLTLSLDDRMADLVSEGVDVALRLSGKAPEIHAAKMLTRIETALVASPDFAHVTSLNELLLQPHIRFSGLAQDQPLTLISTQESIAVNVNTVMRANTSEALLQALLAGIGIGGMQLPLAVKALQSGALIRVLPEYRLPDRYLYAVFPDARFIPVRVRRIVALLEDLAKNLPVITNTGV</sequence>
<organism evidence="6 7">
    <name type="scientific">Duffyella gerundensis</name>
    <dbReference type="NCBI Taxonomy" id="1619313"/>
    <lineage>
        <taxon>Bacteria</taxon>
        <taxon>Pseudomonadati</taxon>
        <taxon>Pseudomonadota</taxon>
        <taxon>Gammaproteobacteria</taxon>
        <taxon>Enterobacterales</taxon>
        <taxon>Erwiniaceae</taxon>
        <taxon>Duffyella</taxon>
    </lineage>
</organism>
<dbReference type="Gene3D" id="1.10.10.10">
    <property type="entry name" value="Winged helix-like DNA-binding domain superfamily/Winged helix DNA-binding domain"/>
    <property type="match status" value="1"/>
</dbReference>
<dbReference type="KEGG" id="ege:EM595_p0303"/>
<keyword evidence="2" id="KW-0805">Transcription regulation</keyword>
<evidence type="ECO:0000256" key="3">
    <source>
        <dbReference type="ARBA" id="ARBA00023125"/>
    </source>
</evidence>
<dbReference type="PATRIC" id="fig|1619313.3.peg.3923"/>
<dbReference type="InterPro" id="IPR005119">
    <property type="entry name" value="LysR_subst-bd"/>
</dbReference>
<dbReference type="EMBL" id="LN907828">
    <property type="protein sequence ID" value="CUU26001.1"/>
    <property type="molecule type" value="Genomic_DNA"/>
</dbReference>
<comment type="similarity">
    <text evidence="1">Belongs to the LysR transcriptional regulatory family.</text>
</comment>
<dbReference type="Pfam" id="PF00126">
    <property type="entry name" value="HTH_1"/>
    <property type="match status" value="1"/>
</dbReference>
<reference evidence="7" key="1">
    <citation type="submission" date="2015-11" db="EMBL/GenBank/DDBJ databases">
        <authorList>
            <person name="Blom J."/>
        </authorList>
    </citation>
    <scope>NUCLEOTIDE SEQUENCE [LARGE SCALE GENOMIC DNA]</scope>
    <source>
        <plasmid evidence="7">pEM01</plasmid>
    </source>
</reference>
<name>A0A0U5GT07_9GAMM</name>
<evidence type="ECO:0000256" key="4">
    <source>
        <dbReference type="ARBA" id="ARBA00023163"/>
    </source>
</evidence>
<keyword evidence="3" id="KW-0238">DNA-binding</keyword>
<dbReference type="OrthoDB" id="9786526at2"/>
<dbReference type="PRINTS" id="PR00039">
    <property type="entry name" value="HTHLYSR"/>
</dbReference>
<dbReference type="SUPFAM" id="SSF46785">
    <property type="entry name" value="Winged helix' DNA-binding domain"/>
    <property type="match status" value="1"/>
</dbReference>
<dbReference type="Proteomes" id="UP000059419">
    <property type="component" value="Plasmid pEM01"/>
</dbReference>
<dbReference type="Pfam" id="PF03466">
    <property type="entry name" value="LysR_substrate"/>
    <property type="match status" value="1"/>
</dbReference>
<proteinExistence type="inferred from homology"/>
<gene>
    <name evidence="6" type="ORF">EM595_p0303</name>
</gene>
<dbReference type="GO" id="GO:0003677">
    <property type="term" value="F:DNA binding"/>
    <property type="evidence" value="ECO:0007669"/>
    <property type="project" value="UniProtKB-KW"/>
</dbReference>
<evidence type="ECO:0000256" key="2">
    <source>
        <dbReference type="ARBA" id="ARBA00023015"/>
    </source>
</evidence>
<dbReference type="SUPFAM" id="SSF53850">
    <property type="entry name" value="Periplasmic binding protein-like II"/>
    <property type="match status" value="1"/>
</dbReference>
<dbReference type="InterPro" id="IPR058163">
    <property type="entry name" value="LysR-type_TF_proteobact-type"/>
</dbReference>
<evidence type="ECO:0000256" key="1">
    <source>
        <dbReference type="ARBA" id="ARBA00009437"/>
    </source>
</evidence>
<dbReference type="CDD" id="cd08422">
    <property type="entry name" value="PBP2_CrgA_like"/>
    <property type="match status" value="1"/>
</dbReference>
<geneLocation type="plasmid" evidence="7">
    <name>pEM01</name>
</geneLocation>
<evidence type="ECO:0000313" key="6">
    <source>
        <dbReference type="EMBL" id="CUU26001.1"/>
    </source>
</evidence>
<dbReference type="PROSITE" id="PS50931">
    <property type="entry name" value="HTH_LYSR"/>
    <property type="match status" value="1"/>
</dbReference>
<dbReference type="PANTHER" id="PTHR30537:SF5">
    <property type="entry name" value="HTH-TYPE TRANSCRIPTIONAL ACTIVATOR TTDR-RELATED"/>
    <property type="match status" value="1"/>
</dbReference>
<dbReference type="FunFam" id="1.10.10.10:FF:000001">
    <property type="entry name" value="LysR family transcriptional regulator"/>
    <property type="match status" value="1"/>
</dbReference>
<keyword evidence="7" id="KW-1185">Reference proteome</keyword>
<protein>
    <submittedName>
        <fullName evidence="6">LysR family transcriptional regulator</fullName>
    </submittedName>
</protein>
<dbReference type="Gene3D" id="3.40.190.290">
    <property type="match status" value="1"/>
</dbReference>
<evidence type="ECO:0000313" key="7">
    <source>
        <dbReference type="Proteomes" id="UP000059419"/>
    </source>
</evidence>